<name>A0ABW2KD20_9ACTN</name>
<dbReference type="SUPFAM" id="SSF54534">
    <property type="entry name" value="FKBP-like"/>
    <property type="match status" value="1"/>
</dbReference>
<gene>
    <name evidence="10" type="ORF">ACFQRF_05420</name>
</gene>
<comment type="catalytic activity">
    <reaction evidence="1 6">
        <text>[protein]-peptidylproline (omega=180) = [protein]-peptidylproline (omega=0)</text>
        <dbReference type="Rhea" id="RHEA:16237"/>
        <dbReference type="Rhea" id="RHEA-COMP:10747"/>
        <dbReference type="Rhea" id="RHEA-COMP:10748"/>
        <dbReference type="ChEBI" id="CHEBI:83833"/>
        <dbReference type="ChEBI" id="CHEBI:83834"/>
        <dbReference type="EC" id="5.2.1.8"/>
    </reaction>
</comment>
<dbReference type="PANTHER" id="PTHR43811">
    <property type="entry name" value="FKBP-TYPE PEPTIDYL-PROLYL CIS-TRANS ISOMERASE FKPA"/>
    <property type="match status" value="1"/>
</dbReference>
<proteinExistence type="inferred from homology"/>
<accession>A0ABW2KD20</accession>
<evidence type="ECO:0000313" key="10">
    <source>
        <dbReference type="EMBL" id="MFC7327175.1"/>
    </source>
</evidence>
<dbReference type="Proteomes" id="UP001596540">
    <property type="component" value="Unassembled WGS sequence"/>
</dbReference>
<sequence>MRRSTAAALVVPLSAILLATSSCGVIPEDWRTPAFLKDEEALDERLPTVTGDFGSEPEVSFPDIAPPEEQISGVVTRGSGENDLVRADDILLAEIVDYQWTGEGEAEKTQSTYETGAPVLLQLEQMTDELRQDLVDQPVGSRVVYVFPAADQAAATGDAAAGASVSIVDIRGRYGKGDTVPGEQATDGGGELPTVTDNGHDAPGISIPDNDPPADLEAVDLIEGDGPEVEEGQQLVVQYTGVTWSDGETFDSTWSRAGAPATFQIGVGAVIQGWDEGLVGRKVGSRVLLAIPEELAYDGQEGAPQGALVFVVDILGAVDSAPPLDEEPAEGEASPSPEE</sequence>
<feature type="region of interest" description="Disordered" evidence="7">
    <location>
        <begin position="320"/>
        <end position="339"/>
    </location>
</feature>
<evidence type="ECO:0000256" key="4">
    <source>
        <dbReference type="ARBA" id="ARBA00023110"/>
    </source>
</evidence>
<dbReference type="PANTHER" id="PTHR43811:SF19">
    <property type="entry name" value="39 KDA FK506-BINDING NUCLEAR PROTEIN"/>
    <property type="match status" value="1"/>
</dbReference>
<evidence type="ECO:0000256" key="5">
    <source>
        <dbReference type="ARBA" id="ARBA00023235"/>
    </source>
</evidence>
<dbReference type="PROSITE" id="PS51257">
    <property type="entry name" value="PROKAR_LIPOPROTEIN"/>
    <property type="match status" value="1"/>
</dbReference>
<organism evidence="10 11">
    <name type="scientific">Marinactinospora rubrisoli</name>
    <dbReference type="NCBI Taxonomy" id="2715399"/>
    <lineage>
        <taxon>Bacteria</taxon>
        <taxon>Bacillati</taxon>
        <taxon>Actinomycetota</taxon>
        <taxon>Actinomycetes</taxon>
        <taxon>Streptosporangiales</taxon>
        <taxon>Nocardiopsidaceae</taxon>
        <taxon>Marinactinospora</taxon>
    </lineage>
</organism>
<evidence type="ECO:0000256" key="3">
    <source>
        <dbReference type="ARBA" id="ARBA00013194"/>
    </source>
</evidence>
<evidence type="ECO:0000259" key="9">
    <source>
        <dbReference type="PROSITE" id="PS50059"/>
    </source>
</evidence>
<evidence type="ECO:0000313" key="11">
    <source>
        <dbReference type="Proteomes" id="UP001596540"/>
    </source>
</evidence>
<evidence type="ECO:0000256" key="2">
    <source>
        <dbReference type="ARBA" id="ARBA00006577"/>
    </source>
</evidence>
<dbReference type="PROSITE" id="PS50059">
    <property type="entry name" value="FKBP_PPIASE"/>
    <property type="match status" value="1"/>
</dbReference>
<comment type="similarity">
    <text evidence="2">Belongs to the FKBP-type PPIase family.</text>
</comment>
<comment type="caution">
    <text evidence="10">The sequence shown here is derived from an EMBL/GenBank/DDBJ whole genome shotgun (WGS) entry which is preliminary data.</text>
</comment>
<dbReference type="InterPro" id="IPR001179">
    <property type="entry name" value="PPIase_FKBP_dom"/>
</dbReference>
<evidence type="ECO:0000256" key="8">
    <source>
        <dbReference type="SAM" id="SignalP"/>
    </source>
</evidence>
<dbReference type="RefSeq" id="WP_379869358.1">
    <property type="nucleotide sequence ID" value="NZ_JBHTBH010000002.1"/>
</dbReference>
<dbReference type="Gene3D" id="3.10.50.40">
    <property type="match status" value="1"/>
</dbReference>
<feature type="domain" description="PPIase FKBP-type" evidence="9">
    <location>
        <begin position="232"/>
        <end position="318"/>
    </location>
</feature>
<dbReference type="InterPro" id="IPR046357">
    <property type="entry name" value="PPIase_dom_sf"/>
</dbReference>
<keyword evidence="5 6" id="KW-0413">Isomerase</keyword>
<feature type="signal peptide" evidence="8">
    <location>
        <begin position="1"/>
        <end position="19"/>
    </location>
</feature>
<keyword evidence="11" id="KW-1185">Reference proteome</keyword>
<keyword evidence="8" id="KW-0732">Signal</keyword>
<evidence type="ECO:0000256" key="1">
    <source>
        <dbReference type="ARBA" id="ARBA00000971"/>
    </source>
</evidence>
<evidence type="ECO:0000256" key="7">
    <source>
        <dbReference type="SAM" id="MobiDB-lite"/>
    </source>
</evidence>
<dbReference type="GO" id="GO:0003755">
    <property type="term" value="F:peptidyl-prolyl cis-trans isomerase activity"/>
    <property type="evidence" value="ECO:0007669"/>
    <property type="project" value="UniProtKB-EC"/>
</dbReference>
<dbReference type="Pfam" id="PF00254">
    <property type="entry name" value="FKBP_C"/>
    <property type="match status" value="1"/>
</dbReference>
<protein>
    <recommendedName>
        <fullName evidence="3 6">peptidylprolyl isomerase</fullName>
        <ecNumber evidence="3 6">5.2.1.8</ecNumber>
    </recommendedName>
</protein>
<reference evidence="11" key="1">
    <citation type="journal article" date="2019" name="Int. J. Syst. Evol. Microbiol.">
        <title>The Global Catalogue of Microorganisms (GCM) 10K type strain sequencing project: providing services to taxonomists for standard genome sequencing and annotation.</title>
        <authorList>
            <consortium name="The Broad Institute Genomics Platform"/>
            <consortium name="The Broad Institute Genome Sequencing Center for Infectious Disease"/>
            <person name="Wu L."/>
            <person name="Ma J."/>
        </authorList>
    </citation>
    <scope>NUCLEOTIDE SEQUENCE [LARGE SCALE GENOMIC DNA]</scope>
    <source>
        <strain evidence="11">CGMCC 4.7382</strain>
    </source>
</reference>
<feature type="chain" id="PRO_5045771812" description="peptidylprolyl isomerase" evidence="8">
    <location>
        <begin position="20"/>
        <end position="339"/>
    </location>
</feature>
<evidence type="ECO:0000256" key="6">
    <source>
        <dbReference type="PROSITE-ProRule" id="PRU00277"/>
    </source>
</evidence>
<dbReference type="EC" id="5.2.1.8" evidence="3 6"/>
<keyword evidence="4 6" id="KW-0697">Rotamase</keyword>
<dbReference type="EMBL" id="JBHTBH010000002">
    <property type="protein sequence ID" value="MFC7327175.1"/>
    <property type="molecule type" value="Genomic_DNA"/>
</dbReference>